<keyword evidence="7 8" id="KW-0998">Cell outer membrane</keyword>
<dbReference type="Pfam" id="PF13620">
    <property type="entry name" value="CarboxypepD_reg"/>
    <property type="match status" value="1"/>
</dbReference>
<keyword evidence="2 8" id="KW-0813">Transport</keyword>
<dbReference type="GO" id="GO:0015344">
    <property type="term" value="F:siderophore uptake transmembrane transporter activity"/>
    <property type="evidence" value="ECO:0007669"/>
    <property type="project" value="TreeGrafter"/>
</dbReference>
<dbReference type="EMBL" id="VLLI01000003">
    <property type="protein sequence ID" value="TWJ02271.1"/>
    <property type="molecule type" value="Genomic_DNA"/>
</dbReference>
<evidence type="ECO:0000256" key="2">
    <source>
        <dbReference type="ARBA" id="ARBA00022448"/>
    </source>
</evidence>
<name>A0A562UAW5_9SPHI</name>
<dbReference type="Pfam" id="PF14905">
    <property type="entry name" value="OMP_b-brl_3"/>
    <property type="match status" value="1"/>
</dbReference>
<evidence type="ECO:0000259" key="11">
    <source>
        <dbReference type="Pfam" id="PF07715"/>
    </source>
</evidence>
<evidence type="ECO:0000256" key="5">
    <source>
        <dbReference type="ARBA" id="ARBA00022729"/>
    </source>
</evidence>
<evidence type="ECO:0000256" key="7">
    <source>
        <dbReference type="ARBA" id="ARBA00023237"/>
    </source>
</evidence>
<dbReference type="InterPro" id="IPR037066">
    <property type="entry name" value="Plug_dom_sf"/>
</dbReference>
<evidence type="ECO:0000259" key="12">
    <source>
        <dbReference type="Pfam" id="PF14905"/>
    </source>
</evidence>
<dbReference type="PROSITE" id="PS52016">
    <property type="entry name" value="TONB_DEPENDENT_REC_3"/>
    <property type="match status" value="1"/>
</dbReference>
<dbReference type="SUPFAM" id="SSF56935">
    <property type="entry name" value="Porins"/>
    <property type="match status" value="1"/>
</dbReference>
<dbReference type="InterPro" id="IPR008969">
    <property type="entry name" value="CarboxyPept-like_regulatory"/>
</dbReference>
<keyword evidence="5 10" id="KW-0732">Signal</keyword>
<evidence type="ECO:0000313" key="13">
    <source>
        <dbReference type="EMBL" id="TWJ02271.1"/>
    </source>
</evidence>
<keyword evidence="3 8" id="KW-1134">Transmembrane beta strand</keyword>
<evidence type="ECO:0000313" key="14">
    <source>
        <dbReference type="Proteomes" id="UP000317010"/>
    </source>
</evidence>
<accession>A0A562UAW5</accession>
<evidence type="ECO:0000256" key="6">
    <source>
        <dbReference type="ARBA" id="ARBA00023136"/>
    </source>
</evidence>
<comment type="subcellular location">
    <subcellularLocation>
        <location evidence="1 8">Cell outer membrane</location>
        <topology evidence="1 8">Multi-pass membrane protein</topology>
    </subcellularLocation>
</comment>
<evidence type="ECO:0000256" key="3">
    <source>
        <dbReference type="ARBA" id="ARBA00022452"/>
    </source>
</evidence>
<dbReference type="OrthoDB" id="606851at2"/>
<proteinExistence type="inferred from homology"/>
<sequence>MKLTLYKLVFYTLLLFSFFAANAQQAATGGTISGKLVDGANGQPLELSTVTLVNKADNKQVQSMQTDLNGGFTLTGVPNGFYLLRASYVGYLTYLKDSIAITPAKRVINLGNIKLRQGKGSLLKEVVVSAQKSQIQLGLDKKSFNVDQSLVSQGGSATDLLTNVPSVQVDVDGNVSLRGSSNVKVLINGKPSALTGGDLADILQSIPASAIETIEVITNPSSKYDSEGDSGIINIVLKKNVQKGFTGSASASAGTQHTYNGTFNIAYQNKNINVYTNYSYRQGDRVGNGSVDKTTFLDNGSIQTQDQTANQSFTFKGQNIRSGIDFNIDPKTTISFTNNINIRNRYRDQYGNTSIVNDSLLQRIDQNNLSNGHGTNLDFTLDFDHKYKKKGEEWTATLGYSSDKNNNFDNLNSDYEYFYPASTFNSVQHNTTDGWQHNYIAQSDFTLPLTNGKLEMGLRSTINNNNTNYISDTLNTVTGNYDYNPFLSNDFLYKENINAVYTNYQHDFGKFSIQGGLRIEDANIRTQLVDSATTNHKQDYFRVYPSLFLTDKLSENQTLQLSYSRRVTRPNSRQLSPFIDESNRLNYQQGNPYLLPEDTHSFELSYINYWKAVTLTSALYYRLTLDNIQQITTPLTPHNLDTTLTQYQNIKSASNAGYELIAKVSPSSLLDLTANLNIYYKYIVGDPTYGIATTSGYSWNGNITANIKPLKKLGIQIRADYQAPQVIPQGTMKAIYGVDGGVRYDLTKKLNLSANVRDIFNTRKYVSDINFSPEINATQVSDRRFNTRTGVVTLAYRFGNNGVPQKRNKNKDKDQPQDQQQDNPDDAGSPGQGGGAPAGGKPAGGKG</sequence>
<keyword evidence="13" id="KW-0675">Receptor</keyword>
<dbReference type="GO" id="GO:0044718">
    <property type="term" value="P:siderophore transmembrane transport"/>
    <property type="evidence" value="ECO:0007669"/>
    <property type="project" value="TreeGrafter"/>
</dbReference>
<evidence type="ECO:0000256" key="4">
    <source>
        <dbReference type="ARBA" id="ARBA00022692"/>
    </source>
</evidence>
<dbReference type="InterPro" id="IPR012910">
    <property type="entry name" value="Plug_dom"/>
</dbReference>
<dbReference type="InterPro" id="IPR039426">
    <property type="entry name" value="TonB-dep_rcpt-like"/>
</dbReference>
<dbReference type="InterPro" id="IPR041700">
    <property type="entry name" value="OMP_b-brl_3"/>
</dbReference>
<dbReference type="Gene3D" id="2.170.130.10">
    <property type="entry name" value="TonB-dependent receptor, plug domain"/>
    <property type="match status" value="1"/>
</dbReference>
<dbReference type="RefSeq" id="WP_144910697.1">
    <property type="nucleotide sequence ID" value="NZ_VLLI01000003.1"/>
</dbReference>
<comment type="caution">
    <text evidence="13">The sequence shown here is derived from an EMBL/GenBank/DDBJ whole genome shotgun (WGS) entry which is preliminary data.</text>
</comment>
<dbReference type="Proteomes" id="UP000317010">
    <property type="component" value="Unassembled WGS sequence"/>
</dbReference>
<feature type="region of interest" description="Disordered" evidence="9">
    <location>
        <begin position="798"/>
        <end position="847"/>
    </location>
</feature>
<evidence type="ECO:0000256" key="1">
    <source>
        <dbReference type="ARBA" id="ARBA00004571"/>
    </source>
</evidence>
<dbReference type="Gene3D" id="2.40.170.20">
    <property type="entry name" value="TonB-dependent receptor, beta-barrel domain"/>
    <property type="match status" value="1"/>
</dbReference>
<dbReference type="PANTHER" id="PTHR30069">
    <property type="entry name" value="TONB-DEPENDENT OUTER MEMBRANE RECEPTOR"/>
    <property type="match status" value="1"/>
</dbReference>
<evidence type="ECO:0000256" key="8">
    <source>
        <dbReference type="PROSITE-ProRule" id="PRU01360"/>
    </source>
</evidence>
<dbReference type="PANTHER" id="PTHR30069:SF29">
    <property type="entry name" value="HEMOGLOBIN AND HEMOGLOBIN-HAPTOGLOBIN-BINDING PROTEIN 1-RELATED"/>
    <property type="match status" value="1"/>
</dbReference>
<feature type="chain" id="PRO_5022213206" evidence="10">
    <location>
        <begin position="24"/>
        <end position="847"/>
    </location>
</feature>
<protein>
    <submittedName>
        <fullName evidence="13">Outer membrane receptor for ferrienterochelin and colicin</fullName>
    </submittedName>
</protein>
<feature type="domain" description="TonB-dependent receptor plug" evidence="11">
    <location>
        <begin position="152"/>
        <end position="228"/>
    </location>
</feature>
<organism evidence="13 14">
    <name type="scientific">Mucilaginibacter frigoritolerans</name>
    <dbReference type="NCBI Taxonomy" id="652788"/>
    <lineage>
        <taxon>Bacteria</taxon>
        <taxon>Pseudomonadati</taxon>
        <taxon>Bacteroidota</taxon>
        <taxon>Sphingobacteriia</taxon>
        <taxon>Sphingobacteriales</taxon>
        <taxon>Sphingobacteriaceae</taxon>
        <taxon>Mucilaginibacter</taxon>
    </lineage>
</organism>
<gene>
    <name evidence="13" type="ORF">JN11_01243</name>
</gene>
<feature type="signal peptide" evidence="10">
    <location>
        <begin position="1"/>
        <end position="23"/>
    </location>
</feature>
<dbReference type="InterPro" id="IPR036942">
    <property type="entry name" value="Beta-barrel_TonB_sf"/>
</dbReference>
<keyword evidence="6 8" id="KW-0472">Membrane</keyword>
<evidence type="ECO:0000256" key="9">
    <source>
        <dbReference type="SAM" id="MobiDB-lite"/>
    </source>
</evidence>
<comment type="similarity">
    <text evidence="8">Belongs to the TonB-dependent receptor family.</text>
</comment>
<dbReference type="SUPFAM" id="SSF49464">
    <property type="entry name" value="Carboxypeptidase regulatory domain-like"/>
    <property type="match status" value="1"/>
</dbReference>
<keyword evidence="14" id="KW-1185">Reference proteome</keyword>
<feature type="domain" description="Outer membrane protein beta-barrel" evidence="12">
    <location>
        <begin position="385"/>
        <end position="789"/>
    </location>
</feature>
<evidence type="ECO:0000256" key="10">
    <source>
        <dbReference type="SAM" id="SignalP"/>
    </source>
</evidence>
<dbReference type="Gene3D" id="2.60.40.1120">
    <property type="entry name" value="Carboxypeptidase-like, regulatory domain"/>
    <property type="match status" value="1"/>
</dbReference>
<feature type="compositionally biased region" description="Gly residues" evidence="9">
    <location>
        <begin position="830"/>
        <end position="847"/>
    </location>
</feature>
<dbReference type="Pfam" id="PF07715">
    <property type="entry name" value="Plug"/>
    <property type="match status" value="1"/>
</dbReference>
<dbReference type="GO" id="GO:0009279">
    <property type="term" value="C:cell outer membrane"/>
    <property type="evidence" value="ECO:0007669"/>
    <property type="project" value="UniProtKB-SubCell"/>
</dbReference>
<keyword evidence="4 8" id="KW-0812">Transmembrane</keyword>
<feature type="compositionally biased region" description="Low complexity" evidence="9">
    <location>
        <begin position="817"/>
        <end position="829"/>
    </location>
</feature>
<dbReference type="AlphaFoldDB" id="A0A562UAW5"/>
<reference evidence="13 14" key="1">
    <citation type="submission" date="2019-07" db="EMBL/GenBank/DDBJ databases">
        <title>Genomic Encyclopedia of Archaeal and Bacterial Type Strains, Phase II (KMG-II): from individual species to whole genera.</title>
        <authorList>
            <person name="Goeker M."/>
        </authorList>
    </citation>
    <scope>NUCLEOTIDE SEQUENCE [LARGE SCALE GENOMIC DNA]</scope>
    <source>
        <strain evidence="13 14">ATCC BAA-1854</strain>
    </source>
</reference>